<organism evidence="17 18">
    <name type="scientific">Tistrella bauzanensis</name>
    <dbReference type="NCBI Taxonomy" id="657419"/>
    <lineage>
        <taxon>Bacteria</taxon>
        <taxon>Pseudomonadati</taxon>
        <taxon>Pseudomonadota</taxon>
        <taxon>Alphaproteobacteria</taxon>
        <taxon>Geminicoccales</taxon>
        <taxon>Geminicoccaceae</taxon>
        <taxon>Tistrella</taxon>
    </lineage>
</organism>
<comment type="subunit">
    <text evidence="4">Monomer.</text>
</comment>
<dbReference type="PROSITE" id="PS51918">
    <property type="entry name" value="RADICAL_SAM"/>
    <property type="match status" value="1"/>
</dbReference>
<evidence type="ECO:0000256" key="11">
    <source>
        <dbReference type="ARBA" id="ARBA00023014"/>
    </source>
</evidence>
<accession>A0ABQ1IJL5</accession>
<evidence type="ECO:0000256" key="10">
    <source>
        <dbReference type="ARBA" id="ARBA00023004"/>
    </source>
</evidence>
<evidence type="ECO:0000256" key="4">
    <source>
        <dbReference type="ARBA" id="ARBA00011245"/>
    </source>
</evidence>
<dbReference type="CDD" id="cd01335">
    <property type="entry name" value="Radical_SAM"/>
    <property type="match status" value="1"/>
</dbReference>
<dbReference type="SMART" id="SM00729">
    <property type="entry name" value="Elp3"/>
    <property type="match status" value="1"/>
</dbReference>
<evidence type="ECO:0000256" key="15">
    <source>
        <dbReference type="PIRNR" id="PIRNR000167"/>
    </source>
</evidence>
<dbReference type="InterPro" id="IPR006638">
    <property type="entry name" value="Elp3/MiaA/NifB-like_rSAM"/>
</dbReference>
<keyword evidence="6 15" id="KW-0963">Cytoplasm</keyword>
<protein>
    <recommendedName>
        <fullName evidence="15">Coproporphyrinogen-III oxidase</fullName>
        <ecNumber evidence="15">1.3.98.3</ecNumber>
    </recommendedName>
</protein>
<keyword evidence="11 15" id="KW-0411">Iron-sulfur</keyword>
<evidence type="ECO:0000256" key="6">
    <source>
        <dbReference type="ARBA" id="ARBA00022490"/>
    </source>
</evidence>
<keyword evidence="5 15" id="KW-0004">4Fe-4S</keyword>
<evidence type="ECO:0000256" key="1">
    <source>
        <dbReference type="ARBA" id="ARBA00004496"/>
    </source>
</evidence>
<evidence type="ECO:0000256" key="3">
    <source>
        <dbReference type="ARBA" id="ARBA00005493"/>
    </source>
</evidence>
<dbReference type="EC" id="1.3.98.3" evidence="15"/>
<evidence type="ECO:0000256" key="13">
    <source>
        <dbReference type="ARBA" id="ARBA00024295"/>
    </source>
</evidence>
<evidence type="ECO:0000259" key="16">
    <source>
        <dbReference type="PROSITE" id="PS51918"/>
    </source>
</evidence>
<evidence type="ECO:0000256" key="7">
    <source>
        <dbReference type="ARBA" id="ARBA00022691"/>
    </source>
</evidence>
<evidence type="ECO:0000256" key="8">
    <source>
        <dbReference type="ARBA" id="ARBA00022723"/>
    </source>
</evidence>
<sequence length="483" mass="52097">MITPRPLEVRIPMAVITSALSPATAVPASPAEDREAARRVPVQSARLPRYTSYPTALQFSGAVGPDQAAAWMRAVAGHDPVSIYIHVPFCDTLCWFCGCHTRVINTRGPIVAFVHSLIAEIEMVGALLGRRHPVRHLHFGGGSPTILEPEDIDRIFQTLARSFDIGADAEIALEIDPRDVDPARLDAWATAGVNRASLGVQDLDPVVQKAINRIQPAEATARAVTMLRERGINAINIDLVHGLPHQTTDGVLATLDQVLTLTPDRVALFGYAHVPSMKQHQRLIPDAALPGPAARLEQADAAARRLKAAGYVGIGLDHFARAHDPLAVAQRQGLLRRNFQGYTTDNAAAIIGFGPSAIGDLPGGYVQNTIDVRAWREAVAEGRLATIRGVAVDDDDRLRRAVIERLMCDHAVDVAAVAASMGRDPEVLAGAMALIDPLEDRGIVLRDGWRLLVPVEMTPDIQRVAACFDAYLNPAVRQLIAAE</sequence>
<dbReference type="PIRSF" id="PIRSF000167">
    <property type="entry name" value="HemN"/>
    <property type="match status" value="1"/>
</dbReference>
<gene>
    <name evidence="17" type="primary">hemN</name>
    <name evidence="17" type="ORF">GCM10011505_26660</name>
</gene>
<evidence type="ECO:0000256" key="2">
    <source>
        <dbReference type="ARBA" id="ARBA00004785"/>
    </source>
</evidence>
<dbReference type="Pfam" id="PF06969">
    <property type="entry name" value="HemN_C"/>
    <property type="match status" value="1"/>
</dbReference>
<evidence type="ECO:0000256" key="14">
    <source>
        <dbReference type="ARBA" id="ARBA00048321"/>
    </source>
</evidence>
<dbReference type="SUPFAM" id="SSF102114">
    <property type="entry name" value="Radical SAM enzymes"/>
    <property type="match status" value="1"/>
</dbReference>
<keyword evidence="18" id="KW-1185">Reference proteome</keyword>
<comment type="function">
    <text evidence="13">Involved in the heme biosynthesis. Catalyzes the anaerobic oxidative decarboxylation of propionate groups of rings A and B of coproporphyrinogen III to yield the vinyl groups in protoporphyrinogen IX.</text>
</comment>
<dbReference type="Gene3D" id="3.80.30.20">
    <property type="entry name" value="tm_1862 like domain"/>
    <property type="match status" value="1"/>
</dbReference>
<comment type="catalytic activity">
    <reaction evidence="14 15">
        <text>coproporphyrinogen III + 2 S-adenosyl-L-methionine = protoporphyrinogen IX + 2 5'-deoxyadenosine + 2 L-methionine + 2 CO2</text>
        <dbReference type="Rhea" id="RHEA:15425"/>
        <dbReference type="ChEBI" id="CHEBI:16526"/>
        <dbReference type="ChEBI" id="CHEBI:17319"/>
        <dbReference type="ChEBI" id="CHEBI:57307"/>
        <dbReference type="ChEBI" id="CHEBI:57309"/>
        <dbReference type="ChEBI" id="CHEBI:57844"/>
        <dbReference type="ChEBI" id="CHEBI:59789"/>
        <dbReference type="EC" id="1.3.98.3"/>
    </reaction>
</comment>
<dbReference type="EMBL" id="BMDZ01000030">
    <property type="protein sequence ID" value="GGB44011.1"/>
    <property type="molecule type" value="Genomic_DNA"/>
</dbReference>
<comment type="similarity">
    <text evidence="3 15">Belongs to the anaerobic coproporphyrinogen-III oxidase family.</text>
</comment>
<dbReference type="PANTHER" id="PTHR13932">
    <property type="entry name" value="COPROPORPHYRINIGEN III OXIDASE"/>
    <property type="match status" value="1"/>
</dbReference>
<name>A0ABQ1IJL5_9PROT</name>
<keyword evidence="10 15" id="KW-0408">Iron</keyword>
<dbReference type="InterPro" id="IPR023404">
    <property type="entry name" value="rSAM_horseshoe"/>
</dbReference>
<evidence type="ECO:0000313" key="17">
    <source>
        <dbReference type="EMBL" id="GGB44011.1"/>
    </source>
</evidence>
<evidence type="ECO:0000256" key="9">
    <source>
        <dbReference type="ARBA" id="ARBA00023002"/>
    </source>
</evidence>
<proteinExistence type="inferred from homology"/>
<dbReference type="InterPro" id="IPR010723">
    <property type="entry name" value="HemN_C"/>
</dbReference>
<reference evidence="18" key="1">
    <citation type="journal article" date="2019" name="Int. J. Syst. Evol. Microbiol.">
        <title>The Global Catalogue of Microorganisms (GCM) 10K type strain sequencing project: providing services to taxonomists for standard genome sequencing and annotation.</title>
        <authorList>
            <consortium name="The Broad Institute Genomics Platform"/>
            <consortium name="The Broad Institute Genome Sequencing Center for Infectious Disease"/>
            <person name="Wu L."/>
            <person name="Ma J."/>
        </authorList>
    </citation>
    <scope>NUCLEOTIDE SEQUENCE [LARGE SCALE GENOMIC DNA]</scope>
    <source>
        <strain evidence="18">CGMCC 1.10188</strain>
    </source>
</reference>
<dbReference type="SFLD" id="SFLDS00029">
    <property type="entry name" value="Radical_SAM"/>
    <property type="match status" value="1"/>
</dbReference>
<comment type="subcellular location">
    <subcellularLocation>
        <location evidence="1 15">Cytoplasm</location>
    </subcellularLocation>
</comment>
<keyword evidence="8 15" id="KW-0479">Metal-binding</keyword>
<evidence type="ECO:0000256" key="5">
    <source>
        <dbReference type="ARBA" id="ARBA00022485"/>
    </source>
</evidence>
<keyword evidence="12 15" id="KW-0627">Porphyrin biosynthesis</keyword>
<dbReference type="InterPro" id="IPR007197">
    <property type="entry name" value="rSAM"/>
</dbReference>
<evidence type="ECO:0000256" key="12">
    <source>
        <dbReference type="ARBA" id="ARBA00023244"/>
    </source>
</evidence>
<dbReference type="Gene3D" id="1.10.10.920">
    <property type="match status" value="1"/>
</dbReference>
<comment type="caution">
    <text evidence="17">The sequence shown here is derived from an EMBL/GenBank/DDBJ whole genome shotgun (WGS) entry which is preliminary data.</text>
</comment>
<dbReference type="Pfam" id="PF04055">
    <property type="entry name" value="Radical_SAM"/>
    <property type="match status" value="1"/>
</dbReference>
<dbReference type="InterPro" id="IPR058240">
    <property type="entry name" value="rSAM_sf"/>
</dbReference>
<dbReference type="NCBIfam" id="TIGR00538">
    <property type="entry name" value="hemN"/>
    <property type="match status" value="1"/>
</dbReference>
<dbReference type="Proteomes" id="UP000603352">
    <property type="component" value="Unassembled WGS sequence"/>
</dbReference>
<dbReference type="PANTHER" id="PTHR13932:SF6">
    <property type="entry name" value="OXYGEN-INDEPENDENT COPROPORPHYRINOGEN III OXIDASE"/>
    <property type="match status" value="1"/>
</dbReference>
<dbReference type="InterPro" id="IPR034505">
    <property type="entry name" value="Coproporphyrinogen-III_oxidase"/>
</dbReference>
<keyword evidence="9 15" id="KW-0560">Oxidoreductase</keyword>
<evidence type="ECO:0000313" key="18">
    <source>
        <dbReference type="Proteomes" id="UP000603352"/>
    </source>
</evidence>
<comment type="pathway">
    <text evidence="2 15">Porphyrin-containing compound metabolism; protoporphyrin-IX biosynthesis; protoporphyrinogen-IX from coproporphyrinogen-III (AdoMet route): step 1/1.</text>
</comment>
<feature type="domain" description="Radical SAM core" evidence="16">
    <location>
        <begin position="75"/>
        <end position="309"/>
    </location>
</feature>
<keyword evidence="7 15" id="KW-0949">S-adenosyl-L-methionine</keyword>
<comment type="cofactor">
    <cofactor evidence="15">
        <name>[4Fe-4S] cluster</name>
        <dbReference type="ChEBI" id="CHEBI:49883"/>
    </cofactor>
    <text evidence="15">Binds 1 [4Fe-4S] cluster. The cluster is coordinated with 3 cysteines and an exchangeable S-adenosyl-L-methionine.</text>
</comment>
<dbReference type="SFLD" id="SFLDG01065">
    <property type="entry name" value="anaerobic_coproporphyrinogen-I"/>
    <property type="match status" value="1"/>
</dbReference>
<dbReference type="InterPro" id="IPR004558">
    <property type="entry name" value="Coprogen_oxidase_HemN"/>
</dbReference>